<name>A0A914D0P6_9BILA</name>
<sequence>MKNQVFEKTAAYVAIIEFQKRGLPHMHLLQILDKKVKIVSAELVDDFISAEIPDRRENLVFYELALSSDYAWIASKNRGFFERGIDMLPEKWEAVIEIDGEYAPE</sequence>
<evidence type="ECO:0000259" key="1">
    <source>
        <dbReference type="Pfam" id="PF14214"/>
    </source>
</evidence>
<reference evidence="3" key="1">
    <citation type="submission" date="2022-11" db="UniProtKB">
        <authorList>
            <consortium name="WormBaseParasite"/>
        </authorList>
    </citation>
    <scope>IDENTIFICATION</scope>
</reference>
<organism evidence="2 3">
    <name type="scientific">Acrobeloides nanus</name>
    <dbReference type="NCBI Taxonomy" id="290746"/>
    <lineage>
        <taxon>Eukaryota</taxon>
        <taxon>Metazoa</taxon>
        <taxon>Ecdysozoa</taxon>
        <taxon>Nematoda</taxon>
        <taxon>Chromadorea</taxon>
        <taxon>Rhabditida</taxon>
        <taxon>Tylenchina</taxon>
        <taxon>Cephalobomorpha</taxon>
        <taxon>Cephaloboidea</taxon>
        <taxon>Cephalobidae</taxon>
        <taxon>Acrobeloides</taxon>
    </lineage>
</organism>
<proteinExistence type="predicted"/>
<evidence type="ECO:0000313" key="3">
    <source>
        <dbReference type="WBParaSite" id="ACRNAN_scaffold1709.g8798.t1"/>
    </source>
</evidence>
<feature type="domain" description="Helitron helicase-like" evidence="1">
    <location>
        <begin position="2"/>
        <end position="29"/>
    </location>
</feature>
<dbReference type="Pfam" id="PF14214">
    <property type="entry name" value="Helitron_like_N"/>
    <property type="match status" value="1"/>
</dbReference>
<dbReference type="InterPro" id="IPR025476">
    <property type="entry name" value="Helitron_helicase-like"/>
</dbReference>
<keyword evidence="2" id="KW-1185">Reference proteome</keyword>
<accession>A0A914D0P6</accession>
<dbReference type="Proteomes" id="UP000887540">
    <property type="component" value="Unplaced"/>
</dbReference>
<dbReference type="WBParaSite" id="ACRNAN_scaffold1709.g8798.t1">
    <property type="protein sequence ID" value="ACRNAN_scaffold1709.g8798.t1"/>
    <property type="gene ID" value="ACRNAN_scaffold1709.g8798"/>
</dbReference>
<dbReference type="AlphaFoldDB" id="A0A914D0P6"/>
<evidence type="ECO:0000313" key="2">
    <source>
        <dbReference type="Proteomes" id="UP000887540"/>
    </source>
</evidence>
<protein>
    <submittedName>
        <fullName evidence="3">Helitron helicase-like domain-containing protein</fullName>
    </submittedName>
</protein>